<dbReference type="GO" id="GO:0016906">
    <property type="term" value="F:sterol 3-beta-glucosyltransferase activity"/>
    <property type="evidence" value="ECO:0007669"/>
    <property type="project" value="UniProtKB-ARBA"/>
</dbReference>
<feature type="compositionally biased region" description="Basic and acidic residues" evidence="3">
    <location>
        <begin position="794"/>
        <end position="808"/>
    </location>
</feature>
<comment type="caution">
    <text evidence="6">The sequence shown here is derived from an EMBL/GenBank/DDBJ whole genome shotgun (WGS) entry which is preliminary data.</text>
</comment>
<accession>A0A9P9FP50</accession>
<gene>
    <name evidence="6" type="ORF">EDB81DRAFT_919015</name>
</gene>
<evidence type="ECO:0000313" key="7">
    <source>
        <dbReference type="Proteomes" id="UP000738349"/>
    </source>
</evidence>
<feature type="region of interest" description="Disordered" evidence="3">
    <location>
        <begin position="998"/>
        <end position="1083"/>
    </location>
</feature>
<feature type="compositionally biased region" description="Polar residues" evidence="3">
    <location>
        <begin position="1067"/>
        <end position="1078"/>
    </location>
</feature>
<dbReference type="InterPro" id="IPR003903">
    <property type="entry name" value="UIM_dom"/>
</dbReference>
<sequence length="1306" mass="142951">MANQSQSPSEEGQGRPIPETVVQQSILLQAQAAAAAQTNPARPPRRQDALLQKTDLITPDPAEDGMPPPAYGDIYGEIRNEKDGLGTSACVTDDGRVNIRINQLNRRLSQIFTPSLRQQVQSVQGSRPPPLPYIPPSLGGEGVQVPPPPPLNVVIQVVGSRGDVQPFVALGKVLKDTYGHRVRLATHPHFKDFVQENGLEFFSIGGDPSELMAFMVKNPGLMPSFRSLLNGDVGQRRRDVAEYIQGCWRSCYKAGDGMGLRAADDDLSEPSGNDDPGSEPAARPFVADCIIANPPSFAHIHCAEKLGIPLHIMFTMPYSPTQAFPHPLANIQSSNADPQLTNYISYAMIELLAWQGLGDIINRFRAKCLGLDPVSLIWAPGMLQRLKVPHTYCWSPALIPKPKDWGPHISISGFCFLNLASNYTPAPDLEAFLDAGPPPVYIGFGSIVLDDPNAMTELIFEAARKTGQRVLLSKGWGGMGADELRIPDGVFMLGNVPHDWLFKHVSCVVHHGGAGTTAAGITAGRPTLVVPFFGDQPFWGAMVSRAGAGPDPIPHKQLTADKLSDAINFCLKPESLERAKELASKMAAERGSDMGAQSFHQYLEADRLRCTLAPSRPATWRIKRTQVRLSAFAACTLANANLLDFHDLKLFRPQEYYTDEGPWDPISGGFTAMCRAFSSMAMGIADFPSETLKALPIPSASSSRQQSQASLPTTASKSETSHMGGRSTPMGPSPEQSLTSLSVQESLARAPSPPNLSGLSSSTSNIGSSSMSDALQGQLGPKQDDASPSRFRRRNESSSGKDHDHDMLRQTGVHTSKGLGRIVKAVVQSPMELSVSFTKGFHNVPKLWGDDTVRPQERVNDFKSGVKAVGKEFGFGWYDGVTGLFTQPWKGAQKEGATGFLKGIGKGIGGFVTKPGAALFCIPAYMMKGVHKEVQKLFGSNVQNYIVASRAAQGYEEWLQSSDAEKQDVIVRWKLIQKYLKKKANPDEMVRDILEAQRKKNMEDRDREARQHCRHTASSAQSANSADPPTQDSENTMLAMGGSQSSLRPANRATEESLRAAEISDTIRLSVQETSSGNTEEDADVERAIQENASQLQHQRQEAADHREYQENLRQAMASSEAEAQRYASEALKYQRQLKRVMTQSLREQRQRSSGSEWESDMGLDDEEDEEFERVRGKFEKMAEKAAAVAGQSPGVQRPPSYHQGHLAGTTQSEFEAQQHGQQGEKTTQEKTEEEVVMEYVKKQSLLEGYHQNKGKGRATATEDKDDEDFQKALKLSMQGHEYDAECRYGETSGMPKVPLEAAKEG</sequence>
<evidence type="ECO:0000259" key="4">
    <source>
        <dbReference type="Pfam" id="PF03033"/>
    </source>
</evidence>
<dbReference type="FunFam" id="3.40.50.2000:FF:000009">
    <property type="entry name" value="Sterol 3-beta-glucosyltransferase UGT80A2"/>
    <property type="match status" value="1"/>
</dbReference>
<keyword evidence="1 6" id="KW-0808">Transferase</keyword>
<evidence type="ECO:0000313" key="6">
    <source>
        <dbReference type="EMBL" id="KAH7166542.1"/>
    </source>
</evidence>
<feature type="compositionally biased region" description="Polar residues" evidence="3">
    <location>
        <begin position="1209"/>
        <end position="1221"/>
    </location>
</feature>
<proteinExistence type="predicted"/>
<feature type="compositionally biased region" description="Basic and acidic residues" evidence="3">
    <location>
        <begin position="998"/>
        <end position="1011"/>
    </location>
</feature>
<feature type="compositionally biased region" description="Polar residues" evidence="3">
    <location>
        <begin position="1145"/>
        <end position="1157"/>
    </location>
</feature>
<dbReference type="InterPro" id="IPR004276">
    <property type="entry name" value="GlycoTrans_28_N"/>
</dbReference>
<feature type="compositionally biased region" description="Polar residues" evidence="3">
    <location>
        <begin position="734"/>
        <end position="745"/>
    </location>
</feature>
<feature type="compositionally biased region" description="Low complexity" evidence="3">
    <location>
        <begin position="755"/>
        <end position="772"/>
    </location>
</feature>
<evidence type="ECO:0000256" key="1">
    <source>
        <dbReference type="ARBA" id="ARBA00022679"/>
    </source>
</evidence>
<feature type="compositionally biased region" description="Low complexity" evidence="3">
    <location>
        <begin position="699"/>
        <end position="710"/>
    </location>
</feature>
<dbReference type="PROSITE" id="PS50330">
    <property type="entry name" value="UIM"/>
    <property type="match status" value="1"/>
</dbReference>
<keyword evidence="2" id="KW-0175">Coiled coil</keyword>
<evidence type="ECO:0000256" key="3">
    <source>
        <dbReference type="SAM" id="MobiDB-lite"/>
    </source>
</evidence>
<dbReference type="Proteomes" id="UP000738349">
    <property type="component" value="Unassembled WGS sequence"/>
</dbReference>
<feature type="region of interest" description="Disordered" evidence="3">
    <location>
        <begin position="1247"/>
        <end position="1268"/>
    </location>
</feature>
<feature type="compositionally biased region" description="Basic and acidic residues" evidence="3">
    <location>
        <begin position="1173"/>
        <end position="1184"/>
    </location>
</feature>
<dbReference type="InterPro" id="IPR002213">
    <property type="entry name" value="UDP_glucos_trans"/>
</dbReference>
<name>A0A9P9FP50_9HYPO</name>
<dbReference type="OrthoDB" id="5835829at2759"/>
<dbReference type="Gene3D" id="3.40.50.2000">
    <property type="entry name" value="Glycogen Phosphorylase B"/>
    <property type="match status" value="2"/>
</dbReference>
<keyword evidence="7" id="KW-1185">Reference proteome</keyword>
<feature type="compositionally biased region" description="Polar residues" evidence="3">
    <location>
        <begin position="1"/>
        <end position="10"/>
    </location>
</feature>
<evidence type="ECO:0000256" key="2">
    <source>
        <dbReference type="SAM" id="Coils"/>
    </source>
</evidence>
<protein>
    <submittedName>
        <fullName evidence="6">Glucosyl/glucuronosyl transferase</fullName>
    </submittedName>
</protein>
<feature type="region of interest" description="Disordered" evidence="3">
    <location>
        <begin position="1145"/>
        <end position="1234"/>
    </location>
</feature>
<dbReference type="InterPro" id="IPR010610">
    <property type="entry name" value="EryCIII-like_C"/>
</dbReference>
<dbReference type="EMBL" id="JAGMUV010000003">
    <property type="protein sequence ID" value="KAH7166542.1"/>
    <property type="molecule type" value="Genomic_DNA"/>
</dbReference>
<dbReference type="FunFam" id="3.40.50.2000:FF:000100">
    <property type="entry name" value="Glycosyltransferase family 1 protein"/>
    <property type="match status" value="1"/>
</dbReference>
<dbReference type="Pfam" id="PF06722">
    <property type="entry name" value="EryCIII-like_C"/>
    <property type="match status" value="1"/>
</dbReference>
<dbReference type="Pfam" id="PF03033">
    <property type="entry name" value="Glyco_transf_28"/>
    <property type="match status" value="1"/>
</dbReference>
<dbReference type="GO" id="GO:0005975">
    <property type="term" value="P:carbohydrate metabolic process"/>
    <property type="evidence" value="ECO:0007669"/>
    <property type="project" value="InterPro"/>
</dbReference>
<feature type="domain" description="Glycosyltransferase family 28 N-terminal" evidence="4">
    <location>
        <begin position="153"/>
        <end position="219"/>
    </location>
</feature>
<organism evidence="6 7">
    <name type="scientific">Dactylonectria macrodidyma</name>
    <dbReference type="NCBI Taxonomy" id="307937"/>
    <lineage>
        <taxon>Eukaryota</taxon>
        <taxon>Fungi</taxon>
        <taxon>Dikarya</taxon>
        <taxon>Ascomycota</taxon>
        <taxon>Pezizomycotina</taxon>
        <taxon>Sordariomycetes</taxon>
        <taxon>Hypocreomycetidae</taxon>
        <taxon>Hypocreales</taxon>
        <taxon>Nectriaceae</taxon>
        <taxon>Dactylonectria</taxon>
    </lineage>
</organism>
<dbReference type="InterPro" id="IPR050426">
    <property type="entry name" value="Glycosyltransferase_28"/>
</dbReference>
<dbReference type="SUPFAM" id="SSF53756">
    <property type="entry name" value="UDP-Glycosyltransferase/glycogen phosphorylase"/>
    <property type="match status" value="1"/>
</dbReference>
<feature type="region of interest" description="Disordered" evidence="3">
    <location>
        <begin position="698"/>
        <end position="815"/>
    </location>
</feature>
<dbReference type="PANTHER" id="PTHR48050:SF13">
    <property type="entry name" value="STEROL 3-BETA-GLUCOSYLTRANSFERASE UGT80A2"/>
    <property type="match status" value="1"/>
</dbReference>
<feature type="compositionally biased region" description="Acidic residues" evidence="3">
    <location>
        <begin position="1158"/>
        <end position="1172"/>
    </location>
</feature>
<evidence type="ECO:0000259" key="5">
    <source>
        <dbReference type="Pfam" id="PF06722"/>
    </source>
</evidence>
<feature type="compositionally biased region" description="Polar residues" evidence="3">
    <location>
        <begin position="1016"/>
        <end position="1048"/>
    </location>
</feature>
<dbReference type="CDD" id="cd03784">
    <property type="entry name" value="GT1_Gtf-like"/>
    <property type="match status" value="1"/>
</dbReference>
<dbReference type="SMART" id="SM00726">
    <property type="entry name" value="UIM"/>
    <property type="match status" value="4"/>
</dbReference>
<feature type="domain" description="Erythromycin biosynthesis protein CIII-like C-terminal" evidence="5">
    <location>
        <begin position="484"/>
        <end position="589"/>
    </location>
</feature>
<feature type="region of interest" description="Disordered" evidence="3">
    <location>
        <begin position="1"/>
        <end position="21"/>
    </location>
</feature>
<dbReference type="PANTHER" id="PTHR48050">
    <property type="entry name" value="STEROL 3-BETA-GLUCOSYLTRANSFERASE"/>
    <property type="match status" value="1"/>
</dbReference>
<feature type="coiled-coil region" evidence="2">
    <location>
        <begin position="1110"/>
        <end position="1137"/>
    </location>
</feature>
<reference evidence="6" key="1">
    <citation type="journal article" date="2021" name="Nat. Commun.">
        <title>Genetic determinants of endophytism in the Arabidopsis root mycobiome.</title>
        <authorList>
            <person name="Mesny F."/>
            <person name="Miyauchi S."/>
            <person name="Thiergart T."/>
            <person name="Pickel B."/>
            <person name="Atanasova L."/>
            <person name="Karlsson M."/>
            <person name="Huettel B."/>
            <person name="Barry K.W."/>
            <person name="Haridas S."/>
            <person name="Chen C."/>
            <person name="Bauer D."/>
            <person name="Andreopoulos W."/>
            <person name="Pangilinan J."/>
            <person name="LaButti K."/>
            <person name="Riley R."/>
            <person name="Lipzen A."/>
            <person name="Clum A."/>
            <person name="Drula E."/>
            <person name="Henrissat B."/>
            <person name="Kohler A."/>
            <person name="Grigoriev I.V."/>
            <person name="Martin F.M."/>
            <person name="Hacquard S."/>
        </authorList>
    </citation>
    <scope>NUCLEOTIDE SEQUENCE</scope>
    <source>
        <strain evidence="6">MPI-CAGE-AT-0147</strain>
    </source>
</reference>